<dbReference type="InterPro" id="IPR036513">
    <property type="entry name" value="STAS_dom_sf"/>
</dbReference>
<comment type="caution">
    <text evidence="1">The sequence shown here is derived from an EMBL/GenBank/DDBJ whole genome shotgun (WGS) entry which is preliminary data.</text>
</comment>
<sequence>MSKITHGLNIGLERHGEDIFLSLKIIGTLTHQDYQRITPILESAICGLDHPKVNVLIDADELTGWELRAAWDDLKLGLKHNNDFGKIAIYGHKSWQEVMAKIANWFISGEAKYFDDKNSALTWLFD</sequence>
<dbReference type="AlphaFoldDB" id="A0A244CME5"/>
<dbReference type="Pfam" id="PF11964">
    <property type="entry name" value="SpoIIAA-like"/>
    <property type="match status" value="1"/>
</dbReference>
<name>A0A244CME5_PSEDV</name>
<dbReference type="RefSeq" id="WP_086745009.1">
    <property type="nucleotide sequence ID" value="NZ_MWPV01000005.1"/>
</dbReference>
<dbReference type="EMBL" id="MWPV01000005">
    <property type="protein sequence ID" value="OUL56755.1"/>
    <property type="molecule type" value="Genomic_DNA"/>
</dbReference>
<gene>
    <name evidence="1" type="ORF">B1199_15380</name>
</gene>
<dbReference type="InterPro" id="IPR038396">
    <property type="entry name" value="SpoIIAA-like_sf"/>
</dbReference>
<proteinExistence type="predicted"/>
<dbReference type="InterPro" id="IPR021866">
    <property type="entry name" value="SpoIIAA-like"/>
</dbReference>
<accession>A0A244CME5</accession>
<organism evidence="1 2">
    <name type="scientific">Pseudoalteromonas ulvae</name>
    <dbReference type="NCBI Taxonomy" id="107327"/>
    <lineage>
        <taxon>Bacteria</taxon>
        <taxon>Pseudomonadati</taxon>
        <taxon>Pseudomonadota</taxon>
        <taxon>Gammaproteobacteria</taxon>
        <taxon>Alteromonadales</taxon>
        <taxon>Pseudoalteromonadaceae</taxon>
        <taxon>Pseudoalteromonas</taxon>
    </lineage>
</organism>
<keyword evidence="2" id="KW-1185">Reference proteome</keyword>
<dbReference type="Gene3D" id="3.40.50.10600">
    <property type="entry name" value="SpoIIaa-like domains"/>
    <property type="match status" value="1"/>
</dbReference>
<dbReference type="SUPFAM" id="SSF52091">
    <property type="entry name" value="SpoIIaa-like"/>
    <property type="match status" value="1"/>
</dbReference>
<dbReference type="Proteomes" id="UP000194841">
    <property type="component" value="Unassembled WGS sequence"/>
</dbReference>
<protein>
    <submittedName>
        <fullName evidence="1">STAS/SEC14 domain-containing protein</fullName>
    </submittedName>
</protein>
<reference evidence="1 2" key="1">
    <citation type="submission" date="2017-02" db="EMBL/GenBank/DDBJ databases">
        <title>Pseudoalteromonas ulvae TC14 Genome.</title>
        <authorList>
            <person name="Molmeret M."/>
        </authorList>
    </citation>
    <scope>NUCLEOTIDE SEQUENCE [LARGE SCALE GENOMIC DNA]</scope>
    <source>
        <strain evidence="1">TC14</strain>
    </source>
</reference>
<evidence type="ECO:0000313" key="2">
    <source>
        <dbReference type="Proteomes" id="UP000194841"/>
    </source>
</evidence>
<evidence type="ECO:0000313" key="1">
    <source>
        <dbReference type="EMBL" id="OUL56755.1"/>
    </source>
</evidence>
<dbReference type="OrthoDB" id="555504at2"/>